<dbReference type="PANTHER" id="PTHR10426:SF88">
    <property type="entry name" value="ADIPOCYTE PLASMA MEMBRANE-ASSOCIATED PROTEIN HEMOMUCIN-RELATED"/>
    <property type="match status" value="1"/>
</dbReference>
<dbReference type="GO" id="GO:0016787">
    <property type="term" value="F:hydrolase activity"/>
    <property type="evidence" value="ECO:0007669"/>
    <property type="project" value="TreeGrafter"/>
</dbReference>
<dbReference type="InterPro" id="IPR011042">
    <property type="entry name" value="6-blade_b-propeller_TolB-like"/>
</dbReference>
<dbReference type="EMBL" id="UYRX01000283">
    <property type="protein sequence ID" value="VDK79232.1"/>
    <property type="molecule type" value="Genomic_DNA"/>
</dbReference>
<accession>A0A3P6STQ0</accession>
<feature type="transmembrane region" description="Helical" evidence="2">
    <location>
        <begin position="72"/>
        <end position="95"/>
    </location>
</feature>
<dbReference type="OMA" id="HCERYEL"/>
<dbReference type="AlphaFoldDB" id="A0A3P6STQ0"/>
<keyword evidence="2" id="KW-0812">Transmembrane</keyword>
<dbReference type="OrthoDB" id="5307922at2759"/>
<dbReference type="Proteomes" id="UP000277928">
    <property type="component" value="Unassembled WGS sequence"/>
</dbReference>
<evidence type="ECO:0000313" key="3">
    <source>
        <dbReference type="EMBL" id="VDK79232.1"/>
    </source>
</evidence>
<keyword evidence="4" id="KW-1185">Reference proteome</keyword>
<name>A0A3P6STQ0_LITSI</name>
<dbReference type="STRING" id="42156.A0A3P6STQ0"/>
<evidence type="ECO:0000313" key="4">
    <source>
        <dbReference type="Proteomes" id="UP000277928"/>
    </source>
</evidence>
<dbReference type="PANTHER" id="PTHR10426">
    <property type="entry name" value="STRICTOSIDINE SYNTHASE-RELATED"/>
    <property type="match status" value="1"/>
</dbReference>
<feature type="region of interest" description="Disordered" evidence="1">
    <location>
        <begin position="1"/>
        <end position="33"/>
    </location>
</feature>
<dbReference type="Gene3D" id="2.120.10.30">
    <property type="entry name" value="TolB, C-terminal domain"/>
    <property type="match status" value="1"/>
</dbReference>
<protein>
    <recommendedName>
        <fullName evidence="5">Adipocyte plasma membrane-associated protein</fullName>
    </recommendedName>
</protein>
<dbReference type="Pfam" id="PF20067">
    <property type="entry name" value="SSL_N"/>
    <property type="match status" value="1"/>
</dbReference>
<proteinExistence type="predicted"/>
<gene>
    <name evidence="3" type="ORF">NLS_LOCUS4422</name>
</gene>
<evidence type="ECO:0008006" key="5">
    <source>
        <dbReference type="Google" id="ProtNLM"/>
    </source>
</evidence>
<evidence type="ECO:0000256" key="2">
    <source>
        <dbReference type="SAM" id="Phobius"/>
    </source>
</evidence>
<organism evidence="3 4">
    <name type="scientific">Litomosoides sigmodontis</name>
    <name type="common">Filarial nematode worm</name>
    <dbReference type="NCBI Taxonomy" id="42156"/>
    <lineage>
        <taxon>Eukaryota</taxon>
        <taxon>Metazoa</taxon>
        <taxon>Ecdysozoa</taxon>
        <taxon>Nematoda</taxon>
        <taxon>Chromadorea</taxon>
        <taxon>Rhabditida</taxon>
        <taxon>Spirurina</taxon>
        <taxon>Spiruromorpha</taxon>
        <taxon>Filarioidea</taxon>
        <taxon>Onchocercidae</taxon>
        <taxon>Litomosoides</taxon>
    </lineage>
</organism>
<feature type="non-terminal residue" evidence="3">
    <location>
        <position position="212"/>
    </location>
</feature>
<dbReference type="GO" id="GO:0012505">
    <property type="term" value="C:endomembrane system"/>
    <property type="evidence" value="ECO:0007669"/>
    <property type="project" value="TreeGrafter"/>
</dbReference>
<feature type="compositionally biased region" description="Low complexity" evidence="1">
    <location>
        <begin position="1"/>
        <end position="17"/>
    </location>
</feature>
<sequence>MDGSSSPVPSGPEGRSPLSASRRYNTDDASDPTTRVRVYKRRESVREVWIQVSLFTFWHILRNLLKMMNSGRIALAFLVAVIATIIFILTPSSVFHCERVNLPKPPKLEGVLTVNSILTKADYLLEHQIFGPESIVVENNNIWTGTQDGMLIAIEHETIRKNYRFGSVNPDLCDGGFDMESKCGRPLGLRQLSAGSVLAIDTYLGIFSVNLE</sequence>
<reference evidence="3 4" key="1">
    <citation type="submission" date="2018-08" db="EMBL/GenBank/DDBJ databases">
        <authorList>
            <person name="Laetsch R D."/>
            <person name="Stevens L."/>
            <person name="Kumar S."/>
            <person name="Blaxter L. M."/>
        </authorList>
    </citation>
    <scope>NUCLEOTIDE SEQUENCE [LARGE SCALE GENOMIC DNA]</scope>
</reference>
<keyword evidence="2" id="KW-0472">Membrane</keyword>
<keyword evidence="2" id="KW-1133">Transmembrane helix</keyword>
<evidence type="ECO:0000256" key="1">
    <source>
        <dbReference type="SAM" id="MobiDB-lite"/>
    </source>
</evidence>